<evidence type="ECO:0000313" key="3">
    <source>
        <dbReference type="Proteomes" id="UP000569092"/>
    </source>
</evidence>
<feature type="transmembrane region" description="Helical" evidence="1">
    <location>
        <begin position="103"/>
        <end position="123"/>
    </location>
</feature>
<organism evidence="2 3">
    <name type="scientific">Tunturiibacter lichenicola</name>
    <dbReference type="NCBI Taxonomy" id="2051959"/>
    <lineage>
        <taxon>Bacteria</taxon>
        <taxon>Pseudomonadati</taxon>
        <taxon>Acidobacteriota</taxon>
        <taxon>Terriglobia</taxon>
        <taxon>Terriglobales</taxon>
        <taxon>Acidobacteriaceae</taxon>
        <taxon>Tunturiibacter</taxon>
    </lineage>
</organism>
<protein>
    <submittedName>
        <fullName evidence="2">Uncharacterized protein</fullName>
    </submittedName>
</protein>
<keyword evidence="1" id="KW-0812">Transmembrane</keyword>
<keyword evidence="1" id="KW-0472">Membrane</keyword>
<evidence type="ECO:0000256" key="1">
    <source>
        <dbReference type="SAM" id="Phobius"/>
    </source>
</evidence>
<keyword evidence="1" id="KW-1133">Transmembrane helix</keyword>
<feature type="transmembrane region" description="Helical" evidence="1">
    <location>
        <begin position="78"/>
        <end position="96"/>
    </location>
</feature>
<accession>A0A7W8N667</accession>
<proteinExistence type="predicted"/>
<feature type="transmembrane region" description="Helical" evidence="1">
    <location>
        <begin position="40"/>
        <end position="63"/>
    </location>
</feature>
<dbReference type="Proteomes" id="UP000569092">
    <property type="component" value="Unassembled WGS sequence"/>
</dbReference>
<sequence length="125" mass="14031">MQTIIFFVYAVSIYIALPMAFVIGWIRFGKVREPLNLTSVITLCGFVLGSSSALLAISSLYYGHFHNFRYYDPSLLRIYRWGTLLSLLALILSIAGARRGNALRWYAPLCALGMLIFWLGTAATE</sequence>
<reference evidence="2 3" key="1">
    <citation type="submission" date="2020-08" db="EMBL/GenBank/DDBJ databases">
        <title>Genomic Encyclopedia of Type Strains, Phase IV (KMG-V): Genome sequencing to study the core and pangenomes of soil and plant-associated prokaryotes.</title>
        <authorList>
            <person name="Whitman W."/>
        </authorList>
    </citation>
    <scope>NUCLEOTIDE SEQUENCE [LARGE SCALE GENOMIC DNA]</scope>
    <source>
        <strain evidence="2 3">M8US30</strain>
    </source>
</reference>
<gene>
    <name evidence="2" type="ORF">HDF10_003262</name>
</gene>
<comment type="caution">
    <text evidence="2">The sequence shown here is derived from an EMBL/GenBank/DDBJ whole genome shotgun (WGS) entry which is preliminary data.</text>
</comment>
<name>A0A7W8N667_9BACT</name>
<evidence type="ECO:0000313" key="2">
    <source>
        <dbReference type="EMBL" id="MBB5345271.1"/>
    </source>
</evidence>
<dbReference type="EMBL" id="JACHDZ010000005">
    <property type="protein sequence ID" value="MBB5345271.1"/>
    <property type="molecule type" value="Genomic_DNA"/>
</dbReference>
<dbReference type="AlphaFoldDB" id="A0A7W8N667"/>
<feature type="transmembrane region" description="Helical" evidence="1">
    <location>
        <begin position="6"/>
        <end position="28"/>
    </location>
</feature>